<dbReference type="PANTHER" id="PTHR24189:SF50">
    <property type="entry name" value="ANKYRIN REPEAT AND SOCS BOX PROTEIN 2"/>
    <property type="match status" value="1"/>
</dbReference>
<dbReference type="PROSITE" id="PS50088">
    <property type="entry name" value="ANK_REPEAT"/>
    <property type="match status" value="1"/>
</dbReference>
<dbReference type="RefSeq" id="WP_155669400.1">
    <property type="nucleotide sequence ID" value="NZ_WOCA01000011.1"/>
</dbReference>
<keyword evidence="5" id="KW-0472">Membrane</keyword>
<sequence>MKGHNHLEQLDEKLKSMPKPELNQHTKLEIKQAIRNTKPTRFRSFQKLTVTLGTVFALFIFSVLLITNLDVTEEQSHTQVAFNELIDEEIGKITGYEATNQDVIYSSSNEEVIQVFQDSIGSMEFTETKENSSSDETTTIELYDYEMKKIETLTFTGKSIVTINGMNYKMSDDNLEQFTSIFFTDQYIVEDTDEVESTDDEKVFEEELTKAPGERDWDIILEAVQNGADPNIALLAAAKDNQSTAVIELLNLNASVDATGDDSNTPLMLTTSIDTVEILLEHGADHSATNHLGHTPLILAIYRHQSQIVERLLDTGANPNTVLPDSEMTVLQLAQFFEDQQTIDMLLEYGAENGAEDDEEFINSWMTSQIPSLSEMLNTELLEHAAIGRLPGQSAIQIPADSRTFPKRFGQPFETYPAGDGMAHVYGDHIFFKHNEEDLFTSYRFELNPDDHVTVRELFQAIGEPSSISTVNQTIGSQTNLLYDLTYYQIQFVMEGEVEANSEGEITSYYEDSPITSLELIYKQPGIVEHANDVLEMLIAEDMDALADAVHPEKGLVFGPFLQVDHSPVVDDHEPIQFTAAEIPTLLDNQEMLNWGYHAASGLPIEMTAQEFYDSYVKPTNYVEPDGIFVNELNIRDDYLNYVGERFPESQLVEFFHDTEDIDTLDWSGLALVFEKYEGNWKLVAIMHDEWTP</sequence>
<dbReference type="InterPro" id="IPR002110">
    <property type="entry name" value="Ankyrin_rpt"/>
</dbReference>
<evidence type="ECO:0000313" key="7">
    <source>
        <dbReference type="Proteomes" id="UP000469125"/>
    </source>
</evidence>
<evidence type="ECO:0000256" key="5">
    <source>
        <dbReference type="SAM" id="Phobius"/>
    </source>
</evidence>
<feature type="region of interest" description="Disordered" evidence="4">
    <location>
        <begin position="1"/>
        <end position="22"/>
    </location>
</feature>
<dbReference type="InterPro" id="IPR050745">
    <property type="entry name" value="Multifunctional_regulatory"/>
</dbReference>
<dbReference type="SUPFAM" id="SSF48403">
    <property type="entry name" value="Ankyrin repeat"/>
    <property type="match status" value="1"/>
</dbReference>
<feature type="compositionally biased region" description="Basic and acidic residues" evidence="4">
    <location>
        <begin position="1"/>
        <end position="15"/>
    </location>
</feature>
<dbReference type="Pfam" id="PF12796">
    <property type="entry name" value="Ank_2"/>
    <property type="match status" value="1"/>
</dbReference>
<keyword evidence="2 3" id="KW-0040">ANK repeat</keyword>
<dbReference type="PROSITE" id="PS50297">
    <property type="entry name" value="ANK_REP_REGION"/>
    <property type="match status" value="1"/>
</dbReference>
<reference evidence="6 7" key="1">
    <citation type="submission" date="2019-11" db="EMBL/GenBank/DDBJ databases">
        <authorList>
            <person name="Li X."/>
        </authorList>
    </citation>
    <scope>NUCLEOTIDE SEQUENCE [LARGE SCALE GENOMIC DNA]</scope>
    <source>
        <strain evidence="6 7">L9</strain>
    </source>
</reference>
<keyword evidence="7" id="KW-1185">Reference proteome</keyword>
<feature type="transmembrane region" description="Helical" evidence="5">
    <location>
        <begin position="48"/>
        <end position="69"/>
    </location>
</feature>
<comment type="caution">
    <text evidence="6">The sequence shown here is derived from an EMBL/GenBank/DDBJ whole genome shotgun (WGS) entry which is preliminary data.</text>
</comment>
<dbReference type="Gene3D" id="1.25.40.20">
    <property type="entry name" value="Ankyrin repeat-containing domain"/>
    <property type="match status" value="1"/>
</dbReference>
<evidence type="ECO:0000256" key="1">
    <source>
        <dbReference type="ARBA" id="ARBA00022737"/>
    </source>
</evidence>
<keyword evidence="5" id="KW-1133">Transmembrane helix</keyword>
<feature type="repeat" description="ANK" evidence="3">
    <location>
        <begin position="292"/>
        <end position="324"/>
    </location>
</feature>
<dbReference type="Proteomes" id="UP000469125">
    <property type="component" value="Unassembled WGS sequence"/>
</dbReference>
<evidence type="ECO:0000256" key="2">
    <source>
        <dbReference type="ARBA" id="ARBA00023043"/>
    </source>
</evidence>
<gene>
    <name evidence="6" type="ORF">GMD78_13780</name>
</gene>
<dbReference type="EMBL" id="WOCA01000011">
    <property type="protein sequence ID" value="MUK89432.1"/>
    <property type="molecule type" value="Genomic_DNA"/>
</dbReference>
<dbReference type="SMART" id="SM00248">
    <property type="entry name" value="ANK"/>
    <property type="match status" value="3"/>
</dbReference>
<organism evidence="6 7">
    <name type="scientific">Ornithinibacillus caprae</name>
    <dbReference type="NCBI Taxonomy" id="2678566"/>
    <lineage>
        <taxon>Bacteria</taxon>
        <taxon>Bacillati</taxon>
        <taxon>Bacillota</taxon>
        <taxon>Bacilli</taxon>
        <taxon>Bacillales</taxon>
        <taxon>Bacillaceae</taxon>
        <taxon>Ornithinibacillus</taxon>
    </lineage>
</organism>
<accession>A0A6N8FIE2</accession>
<name>A0A6N8FIE2_9BACI</name>
<dbReference type="InterPro" id="IPR036770">
    <property type="entry name" value="Ankyrin_rpt-contain_sf"/>
</dbReference>
<dbReference type="PANTHER" id="PTHR24189">
    <property type="entry name" value="MYOTROPHIN"/>
    <property type="match status" value="1"/>
</dbReference>
<evidence type="ECO:0000256" key="3">
    <source>
        <dbReference type="PROSITE-ProRule" id="PRU00023"/>
    </source>
</evidence>
<evidence type="ECO:0000256" key="4">
    <source>
        <dbReference type="SAM" id="MobiDB-lite"/>
    </source>
</evidence>
<protein>
    <submittedName>
        <fullName evidence="6">Uncharacterized protein</fullName>
    </submittedName>
</protein>
<dbReference type="AlphaFoldDB" id="A0A6N8FIE2"/>
<keyword evidence="1" id="KW-0677">Repeat</keyword>
<proteinExistence type="predicted"/>
<evidence type="ECO:0000313" key="6">
    <source>
        <dbReference type="EMBL" id="MUK89432.1"/>
    </source>
</evidence>
<keyword evidence="5" id="KW-0812">Transmembrane</keyword>